<keyword evidence="3" id="KW-1185">Reference proteome</keyword>
<reference evidence="2 3" key="1">
    <citation type="submission" date="2016-08" db="EMBL/GenBank/DDBJ databases">
        <title>Hymenobacter coccineus sp. nov., Hymenobacter lapidarius sp. nov. and Hymenobacter glacialis sp. nov., isolated from Antarctic soil.</title>
        <authorList>
            <person name="Sedlacek I."/>
            <person name="Kralova S."/>
            <person name="Kyrova K."/>
            <person name="Maslanova I."/>
            <person name="Stankova E."/>
            <person name="Vrbovska V."/>
            <person name="Nemec M."/>
            <person name="Bartak M."/>
            <person name="Svec P."/>
            <person name="Busse H.-J."/>
            <person name="Pantucek R."/>
        </authorList>
    </citation>
    <scope>NUCLEOTIDE SEQUENCE [LARGE SCALE GENOMIC DNA]</scope>
    <source>
        <strain evidence="2 3">CCM 8649</strain>
    </source>
</reference>
<dbReference type="SUPFAM" id="SSF143422">
    <property type="entry name" value="Transposase IS200-like"/>
    <property type="match status" value="1"/>
</dbReference>
<evidence type="ECO:0000313" key="2">
    <source>
        <dbReference type="EMBL" id="OGX83955.1"/>
    </source>
</evidence>
<protein>
    <recommendedName>
        <fullName evidence="1">Transposase IS200-like domain-containing protein</fullName>
    </recommendedName>
</protein>
<dbReference type="PANTHER" id="PTHR34322:SF2">
    <property type="entry name" value="TRANSPOSASE IS200-LIKE DOMAIN-CONTAINING PROTEIN"/>
    <property type="match status" value="1"/>
</dbReference>
<dbReference type="Gene3D" id="3.30.70.1290">
    <property type="entry name" value="Transposase IS200-like"/>
    <property type="match status" value="1"/>
</dbReference>
<dbReference type="Pfam" id="PF01797">
    <property type="entry name" value="Y1_Tnp"/>
    <property type="match status" value="1"/>
</dbReference>
<dbReference type="OrthoDB" id="9788881at2"/>
<dbReference type="AlphaFoldDB" id="A0A1G1SZA0"/>
<dbReference type="GO" id="GO:0006313">
    <property type="term" value="P:DNA transposition"/>
    <property type="evidence" value="ECO:0007669"/>
    <property type="project" value="InterPro"/>
</dbReference>
<feature type="domain" description="Transposase IS200-like" evidence="1">
    <location>
        <begin position="4"/>
        <end position="121"/>
    </location>
</feature>
<organism evidence="2 3">
    <name type="scientific">Hymenobacter coccineus</name>
    <dbReference type="NCBI Taxonomy" id="1908235"/>
    <lineage>
        <taxon>Bacteria</taxon>
        <taxon>Pseudomonadati</taxon>
        <taxon>Bacteroidota</taxon>
        <taxon>Cytophagia</taxon>
        <taxon>Cytophagales</taxon>
        <taxon>Hymenobacteraceae</taxon>
        <taxon>Hymenobacter</taxon>
    </lineage>
</organism>
<evidence type="ECO:0000313" key="3">
    <source>
        <dbReference type="Proteomes" id="UP000177506"/>
    </source>
</evidence>
<name>A0A1G1SZA0_9BACT</name>
<dbReference type="GO" id="GO:0003677">
    <property type="term" value="F:DNA binding"/>
    <property type="evidence" value="ECO:0007669"/>
    <property type="project" value="InterPro"/>
</dbReference>
<accession>A0A1G1SZA0</accession>
<dbReference type="InterPro" id="IPR036515">
    <property type="entry name" value="Transposase_17_sf"/>
</dbReference>
<dbReference type="SMART" id="SM01321">
    <property type="entry name" value="Y1_Tnp"/>
    <property type="match status" value="1"/>
</dbReference>
<dbReference type="EMBL" id="MDZA01000411">
    <property type="protein sequence ID" value="OGX83955.1"/>
    <property type="molecule type" value="Genomic_DNA"/>
</dbReference>
<proteinExistence type="predicted"/>
<gene>
    <name evidence="2" type="ORF">BEN49_11920</name>
</gene>
<dbReference type="RefSeq" id="WP_070746035.1">
    <property type="nucleotide sequence ID" value="NZ_MDZA01000411.1"/>
</dbReference>
<evidence type="ECO:0000259" key="1">
    <source>
        <dbReference type="SMART" id="SM01321"/>
    </source>
</evidence>
<dbReference type="GO" id="GO:0004803">
    <property type="term" value="F:transposase activity"/>
    <property type="evidence" value="ECO:0007669"/>
    <property type="project" value="InterPro"/>
</dbReference>
<comment type="caution">
    <text evidence="2">The sequence shown here is derived from an EMBL/GenBank/DDBJ whole genome shotgun (WGS) entry which is preliminary data.</text>
</comment>
<dbReference type="Proteomes" id="UP000177506">
    <property type="component" value="Unassembled WGS sequence"/>
</dbReference>
<dbReference type="InterPro" id="IPR002686">
    <property type="entry name" value="Transposase_17"/>
</dbReference>
<sequence>MKFQPGGIYHIYNRGNNREPIFFNKDNYRYFLGKMRKHLLPHADVLAWCLMPNHYHWLVRVKDGAIGARLAQDLGTFFSSYTRAIQKQETRTGSLFQQQYQAKELASPEYLLQCFCYVHQNPLRAALEAEPGTWPWSSFRDYTGLRSGQLCARPLAAELLDLPADPVEMRCLLLQTLPDGAGALLY</sequence>
<dbReference type="PANTHER" id="PTHR34322">
    <property type="entry name" value="TRANSPOSASE, Y1_TNP DOMAIN-CONTAINING"/>
    <property type="match status" value="1"/>
</dbReference>